<dbReference type="AlphaFoldDB" id="L7LR03"/>
<name>L7LR03_RHIPC</name>
<evidence type="ECO:0000256" key="1">
    <source>
        <dbReference type="SAM" id="SignalP"/>
    </source>
</evidence>
<feature type="chain" id="PRO_5003980100" evidence="1">
    <location>
        <begin position="26"/>
        <end position="186"/>
    </location>
</feature>
<reference evidence="2" key="2">
    <citation type="journal article" date="2015" name="J. Proteomics">
        <title>Sexual differences in the sialomes of the zebra tick, Rhipicephalus pulchellus.</title>
        <authorList>
            <person name="Tan A.W."/>
            <person name="Francischetti I.M."/>
            <person name="Slovak M."/>
            <person name="Kini R.M."/>
            <person name="Ribeiro J.M."/>
        </authorList>
    </citation>
    <scope>NUCLEOTIDE SEQUENCE</scope>
    <source>
        <tissue evidence="2">Salivary gland</tissue>
    </source>
</reference>
<protein>
    <submittedName>
        <fullName evidence="2">Putative group i salivary lipocalin</fullName>
    </submittedName>
</protein>
<accession>L7LR03</accession>
<reference evidence="2" key="1">
    <citation type="submission" date="2012-11" db="EMBL/GenBank/DDBJ databases">
        <authorList>
            <person name="Lucero-Rivera Y.E."/>
            <person name="Tovar-Ramirez D."/>
        </authorList>
    </citation>
    <scope>NUCLEOTIDE SEQUENCE</scope>
    <source>
        <tissue evidence="2">Salivary gland</tissue>
    </source>
</reference>
<keyword evidence="1" id="KW-0732">Signal</keyword>
<dbReference type="EMBL" id="GACK01010914">
    <property type="protein sequence ID" value="JAA54120.1"/>
    <property type="molecule type" value="mRNA"/>
</dbReference>
<sequence>MMAPVRIRDALMFAVLMTALHLGQPYTREEDIEDITKFYHEGAKLRTLYTTIEANKCNVDRVTTARGQRIQIERFSVAGGKTTSSLILEGLFTNKRFAIRNVPWDAMDLHQKNNAQYYLFERLYRTCDRNTCGIFYVSRHNHRGGQDYEIRVKVGSPQNNNDCPECFEALQKYTRKAVKTACNHKG</sequence>
<organism evidence="2">
    <name type="scientific">Rhipicephalus pulchellus</name>
    <name type="common">Yellow backed tick</name>
    <name type="synonym">Dermacentor pulchellus</name>
    <dbReference type="NCBI Taxonomy" id="72859"/>
    <lineage>
        <taxon>Eukaryota</taxon>
        <taxon>Metazoa</taxon>
        <taxon>Ecdysozoa</taxon>
        <taxon>Arthropoda</taxon>
        <taxon>Chelicerata</taxon>
        <taxon>Arachnida</taxon>
        <taxon>Acari</taxon>
        <taxon>Parasitiformes</taxon>
        <taxon>Ixodida</taxon>
        <taxon>Ixodoidea</taxon>
        <taxon>Ixodidae</taxon>
        <taxon>Rhipicephalinae</taxon>
        <taxon>Rhipicephalus</taxon>
        <taxon>Rhipicephalus</taxon>
    </lineage>
</organism>
<feature type="signal peptide" evidence="1">
    <location>
        <begin position="1"/>
        <end position="25"/>
    </location>
</feature>
<proteinExistence type="evidence at transcript level"/>
<evidence type="ECO:0000313" key="2">
    <source>
        <dbReference type="EMBL" id="JAA54120.1"/>
    </source>
</evidence>